<dbReference type="InterPro" id="IPR036052">
    <property type="entry name" value="TrpB-like_PALP_sf"/>
</dbReference>
<dbReference type="InterPro" id="IPR011820">
    <property type="entry name" value="IlvA"/>
</dbReference>
<sequence length="416" mass="45580">MNYFPNIENIRKAAGTISAVADTTPLLDSIRYSKLYNANILLKREDLHRVRSYKIRGAFNKISSLSAQERQKGVVCASAGNHAQGVAFACNHLGIKGTIYMPSVTPKQKVEQTEMFGGDWVTIVLEGDTFDDSSKAALQFCEEHQKVFVHPFNDPKTIEGQATVGLEAIHQSKKTIDYIFVAIGGGGLAAGLCGVFKALSPTTKIIGVEPAGAPSMKTSIENGVNTELVQIDKFVDGAAVQRVGDLTFEICKDYLDAVITVPEGKVCQTILDLYNRDAIVVEPAGALTIAALDQYAKQIEGKNVVCVVSGSNNDITRTAEIKERALLFANLKHYFIVRFPQRPGALKEFVAEILGPTDDITHFEYSKKSSKENAPAVVGIELKKPEDLEPLIARMKENNFFGDYLNNKPDLFQYLV</sequence>
<evidence type="ECO:0000256" key="5">
    <source>
        <dbReference type="ARBA" id="ARBA00011881"/>
    </source>
</evidence>
<name>F0RAZ0_CELLC</name>
<dbReference type="GO" id="GO:0003941">
    <property type="term" value="F:L-serine ammonia-lyase activity"/>
    <property type="evidence" value="ECO:0007669"/>
    <property type="project" value="TreeGrafter"/>
</dbReference>
<evidence type="ECO:0000256" key="11">
    <source>
        <dbReference type="ARBA" id="ARBA00025527"/>
    </source>
</evidence>
<comment type="function">
    <text evidence="11 12">Catalyzes the anaerobic formation of alpha-ketobutyrate and ammonia from threonine in a two-step reaction. The first step involved a dehydration of threonine and a production of enamine intermediates (aminocrotonate), which tautomerizes to its imine form (iminobutyrate). Both intermediates are unstable and short-lived. The second step is the nonenzymatic hydrolysis of the enamine/imine intermediates to form 2-ketobutyrate and free ammonia. In the low water environment of the cell, the second step is accelerated by RidA.</text>
</comment>
<evidence type="ECO:0000259" key="13">
    <source>
        <dbReference type="PROSITE" id="PS51672"/>
    </source>
</evidence>
<evidence type="ECO:0000256" key="1">
    <source>
        <dbReference type="ARBA" id="ARBA00001274"/>
    </source>
</evidence>
<gene>
    <name evidence="12" type="primary">ilvA</name>
    <name evidence="14" type="ordered locus">Celly_2750</name>
</gene>
<evidence type="ECO:0000256" key="9">
    <source>
        <dbReference type="ARBA" id="ARBA00023239"/>
    </source>
</evidence>
<evidence type="ECO:0000313" key="14">
    <source>
        <dbReference type="EMBL" id="ADY30567.1"/>
    </source>
</evidence>
<dbReference type="PROSITE" id="PS51672">
    <property type="entry name" value="ACT_LIKE"/>
    <property type="match status" value="1"/>
</dbReference>
<evidence type="ECO:0000256" key="10">
    <source>
        <dbReference type="ARBA" id="ARBA00023304"/>
    </source>
</evidence>
<dbReference type="HOGENOM" id="CLU_021152_4_2_10"/>
<reference evidence="14 15" key="1">
    <citation type="journal article" date="2011" name="Stand. Genomic Sci.">
        <title>Complete genome sequence of Cellulophaga lytica type strain (LIM- 21).</title>
        <authorList>
            <person name="Pati A."/>
            <person name="Abt B."/>
            <person name="Teshima H."/>
            <person name="Nolan M."/>
            <person name="Lapidus A."/>
            <person name="Lucas S."/>
            <person name="Hammon N."/>
            <person name="Deshpande S."/>
            <person name="Cheng J.F."/>
            <person name="Tapia R."/>
            <person name="Han C."/>
            <person name="Goodwin L."/>
            <person name="Pitluck S."/>
            <person name="Liolios K."/>
            <person name="Pagani I."/>
            <person name="Mavromatis K."/>
            <person name="Ovchinikova G."/>
            <person name="Chen A."/>
            <person name="Palaniappan K."/>
            <person name="Land M."/>
            <person name="Hauser L."/>
            <person name="Jeffries C.D."/>
            <person name="Detter J.C."/>
            <person name="Brambilla E.M."/>
            <person name="Kannan K.P."/>
            <person name="Rohde M."/>
            <person name="Spring S."/>
            <person name="Goker M."/>
            <person name="Woyke T."/>
            <person name="Bristow J."/>
            <person name="Eisen J.A."/>
            <person name="Markowitz V."/>
            <person name="Hugenholtz P."/>
            <person name="Kyrpides N.C."/>
            <person name="Klenk H.P."/>
            <person name="Ivanova N."/>
        </authorList>
    </citation>
    <scope>NUCLEOTIDE SEQUENCE [LARGE SCALE GENOMIC DNA]</scope>
    <source>
        <strain evidence="15">ATCC 23178 / DSM 7489 / JCM 8516 / NBRC 14961 / NCIMB 1423 / VKM B-1433 / Cy l20</strain>
    </source>
</reference>
<comment type="pathway">
    <text evidence="3 12">Amino-acid biosynthesis; L-isoleucine biosynthesis; 2-oxobutanoate from L-threonine: step 1/1.</text>
</comment>
<evidence type="ECO:0000256" key="7">
    <source>
        <dbReference type="ARBA" id="ARBA00022624"/>
    </source>
</evidence>
<dbReference type="Proteomes" id="UP000007487">
    <property type="component" value="Chromosome"/>
</dbReference>
<comment type="cofactor">
    <cofactor evidence="2 12">
        <name>pyridoxal 5'-phosphate</name>
        <dbReference type="ChEBI" id="CHEBI:597326"/>
    </cofactor>
</comment>
<keyword evidence="9 12" id="KW-0456">Lyase</keyword>
<keyword evidence="15" id="KW-1185">Reference proteome</keyword>
<dbReference type="PANTHER" id="PTHR48078">
    <property type="entry name" value="THREONINE DEHYDRATASE, MITOCHONDRIAL-RELATED"/>
    <property type="match status" value="1"/>
</dbReference>
<organism evidence="14 15">
    <name type="scientific">Cellulophaga lytica (strain ATCC 23178 / DSM 7489 / JCM 8516 / NBRC 14961 / NCIMB 1423 / VKM B-1433 / Cy l20)</name>
    <dbReference type="NCBI Taxonomy" id="867900"/>
    <lineage>
        <taxon>Bacteria</taxon>
        <taxon>Pseudomonadati</taxon>
        <taxon>Bacteroidota</taxon>
        <taxon>Flavobacteriia</taxon>
        <taxon>Flavobacteriales</taxon>
        <taxon>Flavobacteriaceae</taxon>
        <taxon>Cellulophaga</taxon>
    </lineage>
</organism>
<evidence type="ECO:0000256" key="6">
    <source>
        <dbReference type="ARBA" id="ARBA00022605"/>
    </source>
</evidence>
<evidence type="ECO:0000256" key="8">
    <source>
        <dbReference type="ARBA" id="ARBA00022898"/>
    </source>
</evidence>
<keyword evidence="10 12" id="KW-0100">Branched-chain amino acid biosynthesis</keyword>
<proteinExistence type="inferred from homology"/>
<comment type="catalytic activity">
    <reaction evidence="1 12">
        <text>L-threonine = 2-oxobutanoate + NH4(+)</text>
        <dbReference type="Rhea" id="RHEA:22108"/>
        <dbReference type="ChEBI" id="CHEBI:16763"/>
        <dbReference type="ChEBI" id="CHEBI:28938"/>
        <dbReference type="ChEBI" id="CHEBI:57926"/>
        <dbReference type="EC" id="4.3.1.19"/>
    </reaction>
</comment>
<dbReference type="CDD" id="cd04907">
    <property type="entry name" value="ACT_ThrD-I_2"/>
    <property type="match status" value="1"/>
</dbReference>
<dbReference type="AlphaFoldDB" id="F0RAZ0"/>
<dbReference type="Gene3D" id="3.40.50.1100">
    <property type="match status" value="2"/>
</dbReference>
<comment type="subunit">
    <text evidence="5 12">Homotetramer.</text>
</comment>
<accession>F0RAZ0</accession>
<dbReference type="EMBL" id="CP002534">
    <property type="protein sequence ID" value="ADY30567.1"/>
    <property type="molecule type" value="Genomic_DNA"/>
</dbReference>
<dbReference type="InterPro" id="IPR050147">
    <property type="entry name" value="Ser/Thr_Dehydratase"/>
</dbReference>
<evidence type="ECO:0000256" key="12">
    <source>
        <dbReference type="RuleBase" id="RU362012"/>
    </source>
</evidence>
<protein>
    <recommendedName>
        <fullName evidence="12">L-threonine dehydratase</fullName>
        <ecNumber evidence="12">4.3.1.19</ecNumber>
    </recommendedName>
    <alternativeName>
        <fullName evidence="12">Threonine deaminase</fullName>
    </alternativeName>
</protein>
<dbReference type="CDD" id="cd01562">
    <property type="entry name" value="Thr-dehyd"/>
    <property type="match status" value="1"/>
</dbReference>
<dbReference type="PANTHER" id="PTHR48078:SF11">
    <property type="entry name" value="THREONINE DEHYDRATASE, MITOCHONDRIAL"/>
    <property type="match status" value="1"/>
</dbReference>
<dbReference type="EC" id="4.3.1.19" evidence="12"/>
<evidence type="ECO:0000256" key="2">
    <source>
        <dbReference type="ARBA" id="ARBA00001933"/>
    </source>
</evidence>
<dbReference type="RefSeq" id="WP_013622310.1">
    <property type="nucleotide sequence ID" value="NC_015167.1"/>
</dbReference>
<dbReference type="InterPro" id="IPR000634">
    <property type="entry name" value="Ser/Thr_deHydtase_PyrdxlP-BS"/>
</dbReference>
<dbReference type="NCBIfam" id="TIGR02079">
    <property type="entry name" value="THD1"/>
    <property type="match status" value="1"/>
</dbReference>
<dbReference type="STRING" id="867900.Celly_2750"/>
<dbReference type="eggNOG" id="COG1171">
    <property type="taxonomic scope" value="Bacteria"/>
</dbReference>
<keyword evidence="7 12" id="KW-0412">Isoleucine biosynthesis</keyword>
<keyword evidence="8 12" id="KW-0663">Pyridoxal phosphate</keyword>
<dbReference type="NCBIfam" id="NF006390">
    <property type="entry name" value="PRK08639.1"/>
    <property type="match status" value="1"/>
</dbReference>
<dbReference type="GO" id="GO:0009097">
    <property type="term" value="P:isoleucine biosynthetic process"/>
    <property type="evidence" value="ECO:0007669"/>
    <property type="project" value="UniProtKB-UniRule"/>
</dbReference>
<dbReference type="Pfam" id="PF00291">
    <property type="entry name" value="PALP"/>
    <property type="match status" value="1"/>
</dbReference>
<dbReference type="KEGG" id="cly:Celly_2750"/>
<dbReference type="Pfam" id="PF00585">
    <property type="entry name" value="Thr_dehydrat_C"/>
    <property type="match status" value="1"/>
</dbReference>
<dbReference type="GO" id="GO:0006565">
    <property type="term" value="P:L-serine catabolic process"/>
    <property type="evidence" value="ECO:0007669"/>
    <property type="project" value="TreeGrafter"/>
</dbReference>
<feature type="domain" description="ACT-like" evidence="13">
    <location>
        <begin position="333"/>
        <end position="407"/>
    </location>
</feature>
<keyword evidence="6 12" id="KW-0028">Amino-acid biosynthesis</keyword>
<comment type="similarity">
    <text evidence="4 12">Belongs to the serine/threonine dehydratase family.</text>
</comment>
<dbReference type="OrthoDB" id="9811476at2"/>
<dbReference type="InterPro" id="IPR001721">
    <property type="entry name" value="TD_ACT-like"/>
</dbReference>
<dbReference type="GO" id="GO:0006567">
    <property type="term" value="P:L-threonine catabolic process"/>
    <property type="evidence" value="ECO:0007669"/>
    <property type="project" value="TreeGrafter"/>
</dbReference>
<dbReference type="FunFam" id="3.40.50.1100:FF:000007">
    <property type="entry name" value="L-threonine dehydratase catabolic TdcB"/>
    <property type="match status" value="1"/>
</dbReference>
<evidence type="ECO:0000256" key="4">
    <source>
        <dbReference type="ARBA" id="ARBA00010869"/>
    </source>
</evidence>
<dbReference type="GO" id="GO:0030170">
    <property type="term" value="F:pyridoxal phosphate binding"/>
    <property type="evidence" value="ECO:0007669"/>
    <property type="project" value="InterPro"/>
</dbReference>
<dbReference type="UniPathway" id="UPA00047">
    <property type="reaction ID" value="UER00054"/>
</dbReference>
<dbReference type="SUPFAM" id="SSF53686">
    <property type="entry name" value="Tryptophan synthase beta subunit-like PLP-dependent enzymes"/>
    <property type="match status" value="1"/>
</dbReference>
<dbReference type="PROSITE" id="PS00165">
    <property type="entry name" value="DEHYDRATASE_SER_THR"/>
    <property type="match status" value="1"/>
</dbReference>
<evidence type="ECO:0000256" key="3">
    <source>
        <dbReference type="ARBA" id="ARBA00004810"/>
    </source>
</evidence>
<dbReference type="InterPro" id="IPR001926">
    <property type="entry name" value="TrpB-like_PALP"/>
</dbReference>
<dbReference type="GO" id="GO:0004794">
    <property type="term" value="F:threonine deaminase activity"/>
    <property type="evidence" value="ECO:0007669"/>
    <property type="project" value="UniProtKB-UniRule"/>
</dbReference>
<evidence type="ECO:0000313" key="15">
    <source>
        <dbReference type="Proteomes" id="UP000007487"/>
    </source>
</evidence>